<comment type="caution">
    <text evidence="1">The sequence shown here is derived from an EMBL/GenBank/DDBJ whole genome shotgun (WGS) entry which is preliminary data.</text>
</comment>
<accession>A0A1J4NDB9</accession>
<dbReference type="EMBL" id="JZDQ02000002">
    <property type="protein sequence ID" value="OIJ28600.1"/>
    <property type="molecule type" value="Genomic_DNA"/>
</dbReference>
<reference evidence="1" key="1">
    <citation type="submission" date="2016-10" db="EMBL/GenBank/DDBJ databases">
        <title>Draft Genome Sequence of Nocardioides luteus Strain BAFB, an Alkane-Degrading Bacterium Isolated from JP-7 Polluted Soil.</title>
        <authorList>
            <person name="Brown L."/>
            <person name="Ruiz O.N."/>
            <person name="Gunasekera T."/>
        </authorList>
    </citation>
    <scope>NUCLEOTIDE SEQUENCE [LARGE SCALE GENOMIC DNA]</scope>
    <source>
        <strain evidence="1">BAFB</strain>
    </source>
</reference>
<protein>
    <submittedName>
        <fullName evidence="1">Uncharacterized protein</fullName>
    </submittedName>
</protein>
<dbReference type="AlphaFoldDB" id="A0A1J4NDB9"/>
<dbReference type="Proteomes" id="UP000033772">
    <property type="component" value="Unassembled WGS sequence"/>
</dbReference>
<gene>
    <name evidence="1" type="ORF">UG56_002145</name>
</gene>
<sequence length="83" mass="8957">MGLLAHGEERLGEILLVLVGYGHHDRDERAALMAENAMAGVTSQSTDALRHPSFGATQDVDDSLTHAHSLSVRGATRMTHPRI</sequence>
<keyword evidence="2" id="KW-1185">Reference proteome</keyword>
<organism evidence="1 2">
    <name type="scientific">Nocardioides luteus</name>
    <dbReference type="NCBI Taxonomy" id="1844"/>
    <lineage>
        <taxon>Bacteria</taxon>
        <taxon>Bacillati</taxon>
        <taxon>Actinomycetota</taxon>
        <taxon>Actinomycetes</taxon>
        <taxon>Propionibacteriales</taxon>
        <taxon>Nocardioidaceae</taxon>
        <taxon>Nocardioides</taxon>
    </lineage>
</organism>
<proteinExistence type="predicted"/>
<evidence type="ECO:0000313" key="2">
    <source>
        <dbReference type="Proteomes" id="UP000033772"/>
    </source>
</evidence>
<name>A0A1J4NDB9_9ACTN</name>
<evidence type="ECO:0000313" key="1">
    <source>
        <dbReference type="EMBL" id="OIJ28600.1"/>
    </source>
</evidence>